<evidence type="ECO:0000256" key="1">
    <source>
        <dbReference type="SAM" id="Coils"/>
    </source>
</evidence>
<keyword evidence="2" id="KW-0472">Membrane</keyword>
<dbReference type="RefSeq" id="WP_281846498.1">
    <property type="nucleotide sequence ID" value="NZ_BAAAOL010000006.1"/>
</dbReference>
<name>A0A9W6LGD5_9ACTN</name>
<keyword evidence="1" id="KW-0175">Coiled coil</keyword>
<keyword evidence="4" id="KW-1185">Reference proteome</keyword>
<sequence>MAKPPRKRLFTIDRVRLVFEAILTVTAVVSIFLAISKDKQLEEQGQELTQSQEQEQSLSVEITNLVEQVDERDAEADALQARIDELEADTAPTDGAGSENESGYVTLETNVDSESCDNFGYGDWTAASVQYAGGSYSRGFNCGMAKGSSTDTAGGYIDFLVPTGATTLTGAAGIDENSDASDMRLTFAIYAIPDETDPIWSTELEYGGLEEFTVDVTGVSRVRFEVTMLDAEEGKRFQAGFADVGFTT</sequence>
<protein>
    <submittedName>
        <fullName evidence="3">Uncharacterized protein</fullName>
    </submittedName>
</protein>
<gene>
    <name evidence="3" type="ORF">GALLR39Z86_27170</name>
</gene>
<feature type="transmembrane region" description="Helical" evidence="2">
    <location>
        <begin position="15"/>
        <end position="35"/>
    </location>
</feature>
<keyword evidence="2" id="KW-0812">Transmembrane</keyword>
<dbReference type="InterPro" id="IPR038637">
    <property type="entry name" value="NPCBM_sf"/>
</dbReference>
<evidence type="ECO:0000313" key="4">
    <source>
        <dbReference type="Proteomes" id="UP001144313"/>
    </source>
</evidence>
<reference evidence="3" key="1">
    <citation type="submission" date="2022-12" db="EMBL/GenBank/DDBJ databases">
        <title>Reference genome sequencing for broad-spectrum identification of bacterial and archaeal isolates by mass spectrometry.</title>
        <authorList>
            <person name="Sekiguchi Y."/>
            <person name="Tourlousse D.M."/>
        </authorList>
    </citation>
    <scope>NUCLEOTIDE SEQUENCE</scope>
    <source>
        <strain evidence="3">LLR39Z86</strain>
    </source>
</reference>
<dbReference type="Proteomes" id="UP001144313">
    <property type="component" value="Unassembled WGS sequence"/>
</dbReference>
<dbReference type="EMBL" id="BSDT01000001">
    <property type="protein sequence ID" value="GLI42867.1"/>
    <property type="molecule type" value="Genomic_DNA"/>
</dbReference>
<proteinExistence type="predicted"/>
<organism evidence="3 4">
    <name type="scientific">Glycomyces algeriensis</name>
    <dbReference type="NCBI Taxonomy" id="256037"/>
    <lineage>
        <taxon>Bacteria</taxon>
        <taxon>Bacillati</taxon>
        <taxon>Actinomycetota</taxon>
        <taxon>Actinomycetes</taxon>
        <taxon>Glycomycetales</taxon>
        <taxon>Glycomycetaceae</taxon>
        <taxon>Glycomyces</taxon>
    </lineage>
</organism>
<accession>A0A9W6LGD5</accession>
<dbReference type="Gene3D" id="2.60.120.1060">
    <property type="entry name" value="NPCBM/NEW2 domain"/>
    <property type="match status" value="1"/>
</dbReference>
<evidence type="ECO:0000256" key="2">
    <source>
        <dbReference type="SAM" id="Phobius"/>
    </source>
</evidence>
<comment type="caution">
    <text evidence="3">The sequence shown here is derived from an EMBL/GenBank/DDBJ whole genome shotgun (WGS) entry which is preliminary data.</text>
</comment>
<evidence type="ECO:0000313" key="3">
    <source>
        <dbReference type="EMBL" id="GLI42867.1"/>
    </source>
</evidence>
<keyword evidence="2" id="KW-1133">Transmembrane helix</keyword>
<dbReference type="AlphaFoldDB" id="A0A9W6LGD5"/>
<feature type="coiled-coil region" evidence="1">
    <location>
        <begin position="62"/>
        <end position="89"/>
    </location>
</feature>